<proteinExistence type="predicted"/>
<feature type="non-terminal residue" evidence="2">
    <location>
        <position position="1"/>
    </location>
</feature>
<dbReference type="Proteomes" id="UP000230423">
    <property type="component" value="Unassembled WGS sequence"/>
</dbReference>
<dbReference type="GO" id="GO:0006351">
    <property type="term" value="P:DNA-templated transcription"/>
    <property type="evidence" value="ECO:0007669"/>
    <property type="project" value="InterPro"/>
</dbReference>
<sequence>VTWYVAIDEYSMLVDFLVVSNTAIHYDSHPERTSSEEDEEWVSIFYETAHLIRAVPLLGMTDKKLSMEHIADKIQQGFRGDVNVICTDDNADELVLRLRITNQLSDQSAEVEQVDEMGMTSSRVALSLCDLTLQCIGAVSNVYMHKPTTDD</sequence>
<accession>A0A2G9TJJ6</accession>
<reference evidence="2 3" key="1">
    <citation type="submission" date="2015-09" db="EMBL/GenBank/DDBJ databases">
        <title>Draft genome of the parasitic nematode Teladorsagia circumcincta isolate WARC Sus (inbred).</title>
        <authorList>
            <person name="Mitreva M."/>
        </authorList>
    </citation>
    <scope>NUCLEOTIDE SEQUENCE [LARGE SCALE GENOMIC DNA]</scope>
    <source>
        <strain evidence="2 3">S</strain>
    </source>
</reference>
<evidence type="ECO:0000313" key="3">
    <source>
        <dbReference type="Proteomes" id="UP000230423"/>
    </source>
</evidence>
<dbReference type="InterPro" id="IPR038593">
    <property type="entry name" value="RNA_pol_Rpb1_7_sf"/>
</dbReference>
<dbReference type="EMBL" id="KZ362366">
    <property type="protein sequence ID" value="PIO58105.1"/>
    <property type="molecule type" value="Genomic_DNA"/>
</dbReference>
<name>A0A2G9TJJ6_TELCI</name>
<dbReference type="InterPro" id="IPR007073">
    <property type="entry name" value="RNA_pol_Rpb1_7"/>
</dbReference>
<organism evidence="2 3">
    <name type="scientific">Teladorsagia circumcincta</name>
    <name type="common">Brown stomach worm</name>
    <name type="synonym">Ostertagia circumcincta</name>
    <dbReference type="NCBI Taxonomy" id="45464"/>
    <lineage>
        <taxon>Eukaryota</taxon>
        <taxon>Metazoa</taxon>
        <taxon>Ecdysozoa</taxon>
        <taxon>Nematoda</taxon>
        <taxon>Chromadorea</taxon>
        <taxon>Rhabditida</taxon>
        <taxon>Rhabditina</taxon>
        <taxon>Rhabditomorpha</taxon>
        <taxon>Strongyloidea</taxon>
        <taxon>Trichostrongylidae</taxon>
        <taxon>Teladorsagia</taxon>
    </lineage>
</organism>
<dbReference type="GO" id="GO:0003899">
    <property type="term" value="F:DNA-directed RNA polymerase activity"/>
    <property type="evidence" value="ECO:0007669"/>
    <property type="project" value="InterPro"/>
</dbReference>
<keyword evidence="3" id="KW-1185">Reference proteome</keyword>
<dbReference type="AlphaFoldDB" id="A0A2G9TJJ6"/>
<dbReference type="GO" id="GO:0003677">
    <property type="term" value="F:DNA binding"/>
    <property type="evidence" value="ECO:0007669"/>
    <property type="project" value="InterPro"/>
</dbReference>
<dbReference type="OrthoDB" id="270392at2759"/>
<evidence type="ECO:0000259" key="1">
    <source>
        <dbReference type="Pfam" id="PF04990"/>
    </source>
</evidence>
<protein>
    <submittedName>
        <fullName evidence="2">RNA polymerase Rpb1, domain 7</fullName>
    </submittedName>
</protein>
<dbReference type="Pfam" id="PF04990">
    <property type="entry name" value="RNA_pol_Rpb1_7"/>
    <property type="match status" value="1"/>
</dbReference>
<gene>
    <name evidence="2" type="ORF">TELCIR_20465</name>
</gene>
<feature type="domain" description="RNA polymerase Rpb1" evidence="1">
    <location>
        <begin position="60"/>
        <end position="121"/>
    </location>
</feature>
<evidence type="ECO:0000313" key="2">
    <source>
        <dbReference type="EMBL" id="PIO58105.1"/>
    </source>
</evidence>
<dbReference type="Gene3D" id="3.30.1360.140">
    <property type="match status" value="2"/>
</dbReference>